<keyword evidence="2 5" id="KW-0812">Transmembrane</keyword>
<dbReference type="InterPro" id="IPR000276">
    <property type="entry name" value="GPCR_Rhodpsn"/>
</dbReference>
<protein>
    <submittedName>
        <fullName evidence="8">G_PROTEIN_RECEP_F1_2 domain-containing protein</fullName>
    </submittedName>
</protein>
<organism evidence="7 8">
    <name type="scientific">Steinernema glaseri</name>
    <dbReference type="NCBI Taxonomy" id="37863"/>
    <lineage>
        <taxon>Eukaryota</taxon>
        <taxon>Metazoa</taxon>
        <taxon>Ecdysozoa</taxon>
        <taxon>Nematoda</taxon>
        <taxon>Chromadorea</taxon>
        <taxon>Rhabditida</taxon>
        <taxon>Tylenchina</taxon>
        <taxon>Panagrolaimomorpha</taxon>
        <taxon>Strongyloidoidea</taxon>
        <taxon>Steinernematidae</taxon>
        <taxon>Steinernema</taxon>
    </lineage>
</organism>
<dbReference type="PANTHER" id="PTHR23360:SF5">
    <property type="entry name" value="G-PROTEIN COUPLED RECEPTORS FAMILY 1 PROFILE DOMAIN-CONTAINING PROTEIN"/>
    <property type="match status" value="1"/>
</dbReference>
<name>A0A1I8AUQ6_9BILA</name>
<dbReference type="PROSITE" id="PS00237">
    <property type="entry name" value="G_PROTEIN_RECEP_F1_1"/>
    <property type="match status" value="1"/>
</dbReference>
<dbReference type="InterPro" id="IPR019424">
    <property type="entry name" value="7TM_GPCR_Srsx"/>
</dbReference>
<dbReference type="Proteomes" id="UP000095287">
    <property type="component" value="Unplaced"/>
</dbReference>
<sequence length="306" mass="34760">MRMVTWSLSASTAFAIQRYLYVYLMVALIVGLFSNGLIILVTYNRTKGLRRPCNILIAVQAAMDILTTFGHPSFVYYIFTETLIPFSECYWIQFLPCSGMNITTALMLSIGMDRYFALKYPMKYRSWPPGRYLCLQLLGCVAYDALVKVIGYFTLSDDPVICLIADAYYGYGKDFWVFSEVLINILVMIVYLSIRKEMKNVSATVRKTQTENIMSSLYMIVFFYSFGWLATMCLLGTLRVLTTEANLVVTAELACGFFANVNMTIPAFIYFRKSMLYKNAVKELFKKTQVGTVTVSSSAIASGRRI</sequence>
<evidence type="ECO:0000256" key="1">
    <source>
        <dbReference type="ARBA" id="ARBA00004370"/>
    </source>
</evidence>
<evidence type="ECO:0000256" key="4">
    <source>
        <dbReference type="ARBA" id="ARBA00023136"/>
    </source>
</evidence>
<feature type="transmembrane region" description="Helical" evidence="5">
    <location>
        <begin position="247"/>
        <end position="271"/>
    </location>
</feature>
<dbReference type="InterPro" id="IPR047130">
    <property type="entry name" value="7TM_GPCR_Srsx_nematod"/>
</dbReference>
<evidence type="ECO:0000256" key="2">
    <source>
        <dbReference type="ARBA" id="ARBA00022692"/>
    </source>
</evidence>
<feature type="transmembrane region" description="Helical" evidence="5">
    <location>
        <begin position="20"/>
        <end position="43"/>
    </location>
</feature>
<dbReference type="WBParaSite" id="L893_g9263.t1">
    <property type="protein sequence ID" value="L893_g9263.t1"/>
    <property type="gene ID" value="L893_g9263"/>
</dbReference>
<evidence type="ECO:0000259" key="6">
    <source>
        <dbReference type="PROSITE" id="PS50262"/>
    </source>
</evidence>
<dbReference type="SUPFAM" id="SSF81321">
    <property type="entry name" value="Family A G protein-coupled receptor-like"/>
    <property type="match status" value="1"/>
</dbReference>
<feature type="transmembrane region" description="Helical" evidence="5">
    <location>
        <begin position="175"/>
        <end position="194"/>
    </location>
</feature>
<dbReference type="SMART" id="SM01381">
    <property type="entry name" value="7TM_GPCR_Srsx"/>
    <property type="match status" value="1"/>
</dbReference>
<dbReference type="GO" id="GO:0004930">
    <property type="term" value="F:G protein-coupled receptor activity"/>
    <property type="evidence" value="ECO:0007669"/>
    <property type="project" value="InterPro"/>
</dbReference>
<reference evidence="8" key="1">
    <citation type="submission" date="2016-11" db="UniProtKB">
        <authorList>
            <consortium name="WormBaseParasite"/>
        </authorList>
    </citation>
    <scope>IDENTIFICATION</scope>
</reference>
<keyword evidence="4 5" id="KW-0472">Membrane</keyword>
<comment type="subcellular location">
    <subcellularLocation>
        <location evidence="1">Membrane</location>
    </subcellularLocation>
</comment>
<evidence type="ECO:0000256" key="5">
    <source>
        <dbReference type="SAM" id="Phobius"/>
    </source>
</evidence>
<keyword evidence="7" id="KW-1185">Reference proteome</keyword>
<proteinExistence type="predicted"/>
<dbReference type="CDD" id="cd00637">
    <property type="entry name" value="7tm_classA_rhodopsin-like"/>
    <property type="match status" value="1"/>
</dbReference>
<dbReference type="Gene3D" id="1.20.1070.10">
    <property type="entry name" value="Rhodopsin 7-helix transmembrane proteins"/>
    <property type="match status" value="1"/>
</dbReference>
<dbReference type="InterPro" id="IPR017452">
    <property type="entry name" value="GPCR_Rhodpsn_7TM"/>
</dbReference>
<evidence type="ECO:0000256" key="3">
    <source>
        <dbReference type="ARBA" id="ARBA00022989"/>
    </source>
</evidence>
<dbReference type="Pfam" id="PF10320">
    <property type="entry name" value="7TM_GPCR_Srsx"/>
    <property type="match status" value="1"/>
</dbReference>
<dbReference type="AlphaFoldDB" id="A0A1I8AUQ6"/>
<feature type="transmembrane region" description="Helical" evidence="5">
    <location>
        <begin position="215"/>
        <end position="241"/>
    </location>
</feature>
<feature type="transmembrane region" description="Helical" evidence="5">
    <location>
        <begin position="55"/>
        <end position="79"/>
    </location>
</feature>
<feature type="transmembrane region" description="Helical" evidence="5">
    <location>
        <begin position="91"/>
        <end position="111"/>
    </location>
</feature>
<evidence type="ECO:0000313" key="7">
    <source>
        <dbReference type="Proteomes" id="UP000095287"/>
    </source>
</evidence>
<dbReference type="GO" id="GO:0016020">
    <property type="term" value="C:membrane"/>
    <property type="evidence" value="ECO:0007669"/>
    <property type="project" value="UniProtKB-SubCell"/>
</dbReference>
<evidence type="ECO:0000313" key="8">
    <source>
        <dbReference type="WBParaSite" id="L893_g9263.t1"/>
    </source>
</evidence>
<accession>A0A1I8AUQ6</accession>
<feature type="transmembrane region" description="Helical" evidence="5">
    <location>
        <begin position="132"/>
        <end position="155"/>
    </location>
</feature>
<feature type="domain" description="G-protein coupled receptors family 1 profile" evidence="6">
    <location>
        <begin position="34"/>
        <end position="270"/>
    </location>
</feature>
<dbReference type="PANTHER" id="PTHR23360">
    <property type="entry name" value="G-PROTEIN COUPLED RECEPTORS FAMILY 1 PROFILE DOMAIN-CONTAINING PROTEIN-RELATED"/>
    <property type="match status" value="1"/>
</dbReference>
<dbReference type="PROSITE" id="PS50262">
    <property type="entry name" value="G_PROTEIN_RECEP_F1_2"/>
    <property type="match status" value="1"/>
</dbReference>
<keyword evidence="3 5" id="KW-1133">Transmembrane helix</keyword>